<dbReference type="PANTHER" id="PTHR30332">
    <property type="entry name" value="PROBABLE GENERAL SECRETION PATHWAY PROTEIN D"/>
    <property type="match status" value="1"/>
</dbReference>
<dbReference type="PANTHER" id="PTHR30332:SF24">
    <property type="entry name" value="SECRETIN GSPD-RELATED"/>
    <property type="match status" value="1"/>
</dbReference>
<dbReference type="Pfam" id="PF00263">
    <property type="entry name" value="Secretin"/>
    <property type="match status" value="1"/>
</dbReference>
<dbReference type="PRINTS" id="PR00811">
    <property type="entry name" value="BCTERIALGSPD"/>
</dbReference>
<evidence type="ECO:0000313" key="6">
    <source>
        <dbReference type="EMBL" id="BCB25550.1"/>
    </source>
</evidence>
<gene>
    <name evidence="6" type="ORF">SKTS_04360</name>
</gene>
<comment type="similarity">
    <text evidence="4">Belongs to the bacterial secretin family.</text>
</comment>
<evidence type="ECO:0000256" key="4">
    <source>
        <dbReference type="RuleBase" id="RU004003"/>
    </source>
</evidence>
<organism evidence="6 7">
    <name type="scientific">Sulfurimicrobium lacus</name>
    <dbReference type="NCBI Taxonomy" id="2715678"/>
    <lineage>
        <taxon>Bacteria</taxon>
        <taxon>Pseudomonadati</taxon>
        <taxon>Pseudomonadota</taxon>
        <taxon>Betaproteobacteria</taxon>
        <taxon>Nitrosomonadales</taxon>
        <taxon>Sulfuricellaceae</taxon>
        <taxon>Sulfurimicrobium</taxon>
    </lineage>
</organism>
<keyword evidence="7" id="KW-1185">Reference proteome</keyword>
<evidence type="ECO:0000256" key="3">
    <source>
        <dbReference type="ARBA" id="ARBA00023136"/>
    </source>
</evidence>
<dbReference type="InterPro" id="IPR050810">
    <property type="entry name" value="Bact_Secretion_Sys_Channel"/>
</dbReference>
<name>A0A6F8V8A4_9PROT</name>
<dbReference type="InterPro" id="IPR001775">
    <property type="entry name" value="GspD/PilQ"/>
</dbReference>
<comment type="subcellular location">
    <subcellularLocation>
        <location evidence="1">Membrane</location>
    </subcellularLocation>
</comment>
<evidence type="ECO:0000256" key="2">
    <source>
        <dbReference type="ARBA" id="ARBA00022729"/>
    </source>
</evidence>
<dbReference type="GO" id="GO:0015627">
    <property type="term" value="C:type II protein secretion system complex"/>
    <property type="evidence" value="ECO:0007669"/>
    <property type="project" value="TreeGrafter"/>
</dbReference>
<accession>A0A6F8V8A4</accession>
<dbReference type="KEGG" id="slac:SKTS_04360"/>
<evidence type="ECO:0000313" key="7">
    <source>
        <dbReference type="Proteomes" id="UP000502260"/>
    </source>
</evidence>
<dbReference type="AlphaFoldDB" id="A0A6F8V8A4"/>
<dbReference type="RefSeq" id="WP_173059692.1">
    <property type="nucleotide sequence ID" value="NZ_AP022853.1"/>
</dbReference>
<dbReference type="InterPro" id="IPR004846">
    <property type="entry name" value="T2SS/T3SS_dom"/>
</dbReference>
<dbReference type="EMBL" id="AP022853">
    <property type="protein sequence ID" value="BCB25550.1"/>
    <property type="molecule type" value="Genomic_DNA"/>
</dbReference>
<sequence length="584" mass="62415">MALAIGVISGCASYPQPFPISQNHIQAEPQAKASGIPEPVKASVFVPPPKASVRPQTYSVVVNEVPVKELLFALARDSKLNVDVHPAIQGLVTMNAVNEPLESILERLSRQVSLRYKIEGDTLSITPDSPYMHTYHVDYVNLSRDTTSSIGVSSQIAGVGATTATGTAGAGAGGNTSSTAVKSASDNNFWGIIGENIRHILSATRSVASSAEEKAVKAEAVRAEREDRLRQAEAVARAGSGAPALFTNVFGNDRPSQLGDVKEQVIVNPVVGSISVLGTERQQKLVKEYLDNVVNASHRQVLIEATIVEVALKDQFHAGIDWSKIGNATGFSVTTTSNASSNLAGNLAPFVAVGYKNAKDRLTATLNLLESFGKTRVLSSPKIMAINNQTALLKVVNNEVYFSIEVQQGTTSTTGIITQPVYTTTPHTVPVGVVMSVTPQISEGGMVSMTVRPTISRVTGFKTDPNPDLARINIGLPEANRIQNLVPVVQVREMESVLQVSSGQTIIMGGLMQDDTARNRDGIPFLSRPDYIGAVFGQHENQATQTELVIFLRPTVVNKASLDSDELRAFRRFLPDATAAAEKP</sequence>
<proteinExistence type="inferred from homology"/>
<evidence type="ECO:0000256" key="1">
    <source>
        <dbReference type="ARBA" id="ARBA00004370"/>
    </source>
</evidence>
<protein>
    <submittedName>
        <fullName evidence="6">Type II and III secretion system protein</fullName>
    </submittedName>
</protein>
<dbReference type="Gene3D" id="3.55.50.30">
    <property type="match status" value="1"/>
</dbReference>
<dbReference type="GO" id="GO:0009306">
    <property type="term" value="P:protein secretion"/>
    <property type="evidence" value="ECO:0007669"/>
    <property type="project" value="InterPro"/>
</dbReference>
<reference evidence="7" key="1">
    <citation type="submission" date="2020-03" db="EMBL/GenBank/DDBJ databases">
        <title>Complete genome sequence of sulfur-oxidizing bacterium skT11.</title>
        <authorList>
            <person name="Kanda M."/>
            <person name="Kojima H."/>
            <person name="Fukui M."/>
        </authorList>
    </citation>
    <scope>NUCLEOTIDE SEQUENCE [LARGE SCALE GENOMIC DNA]</scope>
    <source>
        <strain evidence="7">skT11</strain>
    </source>
</reference>
<feature type="domain" description="Type II/III secretion system secretin-like" evidence="5">
    <location>
        <begin position="369"/>
        <end position="557"/>
    </location>
</feature>
<evidence type="ECO:0000259" key="5">
    <source>
        <dbReference type="Pfam" id="PF00263"/>
    </source>
</evidence>
<keyword evidence="3" id="KW-0472">Membrane</keyword>
<keyword evidence="2" id="KW-0732">Signal</keyword>
<dbReference type="Proteomes" id="UP000502260">
    <property type="component" value="Chromosome"/>
</dbReference>